<dbReference type="Proteomes" id="UP000027138">
    <property type="component" value="Unassembled WGS sequence"/>
</dbReference>
<evidence type="ECO:0000256" key="4">
    <source>
        <dbReference type="ARBA" id="ARBA00022614"/>
    </source>
</evidence>
<evidence type="ECO:0000256" key="8">
    <source>
        <dbReference type="ARBA" id="ARBA00023170"/>
    </source>
</evidence>
<name>A0A067KMW5_JATCU</name>
<keyword evidence="9" id="KW-0812">Transmembrane</keyword>
<evidence type="ECO:0000313" key="11">
    <source>
        <dbReference type="Proteomes" id="UP000027138"/>
    </source>
</evidence>
<dbReference type="InterPro" id="IPR001611">
    <property type="entry name" value="Leu-rich_rpt"/>
</dbReference>
<dbReference type="STRING" id="180498.A0A067KMW5"/>
<evidence type="ECO:0008006" key="12">
    <source>
        <dbReference type="Google" id="ProtNLM"/>
    </source>
</evidence>
<evidence type="ECO:0000256" key="6">
    <source>
        <dbReference type="ARBA" id="ARBA00022737"/>
    </source>
</evidence>
<dbReference type="InterPro" id="IPR032675">
    <property type="entry name" value="LRR_dom_sf"/>
</dbReference>
<keyword evidence="4" id="KW-0433">Leucine-rich repeat</keyword>
<dbReference type="Pfam" id="PF00560">
    <property type="entry name" value="LRR_1"/>
    <property type="match status" value="3"/>
</dbReference>
<protein>
    <recommendedName>
        <fullName evidence="12">Protein kinase domain-containing protein</fullName>
    </recommendedName>
</protein>
<dbReference type="PANTHER" id="PTHR48053">
    <property type="entry name" value="LEUCINE RICH REPEAT FAMILY PROTEIN, EXPRESSED"/>
    <property type="match status" value="1"/>
</dbReference>
<dbReference type="GO" id="GO:0005886">
    <property type="term" value="C:plasma membrane"/>
    <property type="evidence" value="ECO:0007669"/>
    <property type="project" value="UniProtKB-SubCell"/>
</dbReference>
<dbReference type="PANTHER" id="PTHR48053:SF71">
    <property type="entry name" value="LEUCINE RICH REPEAT FAMILY PROTEIN, EXPRESSED"/>
    <property type="match status" value="1"/>
</dbReference>
<evidence type="ECO:0000256" key="2">
    <source>
        <dbReference type="ARBA" id="ARBA00004479"/>
    </source>
</evidence>
<keyword evidence="5" id="KW-0732">Signal</keyword>
<proteinExistence type="predicted"/>
<keyword evidence="3" id="KW-1003">Cell membrane</keyword>
<comment type="subcellular location">
    <subcellularLocation>
        <location evidence="1">Cell membrane</location>
    </subcellularLocation>
    <subcellularLocation>
        <location evidence="2">Membrane</location>
        <topology evidence="2">Single-pass type I membrane protein</topology>
    </subcellularLocation>
</comment>
<evidence type="ECO:0000313" key="10">
    <source>
        <dbReference type="EMBL" id="KDP33139.1"/>
    </source>
</evidence>
<dbReference type="Gene3D" id="3.80.10.10">
    <property type="entry name" value="Ribonuclease Inhibitor"/>
    <property type="match status" value="1"/>
</dbReference>
<evidence type="ECO:0000256" key="5">
    <source>
        <dbReference type="ARBA" id="ARBA00022729"/>
    </source>
</evidence>
<reference evidence="10 11" key="1">
    <citation type="journal article" date="2014" name="PLoS ONE">
        <title>Global Analysis of Gene Expression Profiles in Physic Nut (Jatropha curcas L.) Seedlings Exposed to Salt Stress.</title>
        <authorList>
            <person name="Zhang L."/>
            <person name="Zhang C."/>
            <person name="Wu P."/>
            <person name="Chen Y."/>
            <person name="Li M."/>
            <person name="Jiang H."/>
            <person name="Wu G."/>
        </authorList>
    </citation>
    <scope>NUCLEOTIDE SEQUENCE [LARGE SCALE GENOMIC DNA]</scope>
    <source>
        <strain evidence="11">cv. GZQX0401</strain>
        <tissue evidence="10">Young leaves</tissue>
    </source>
</reference>
<keyword evidence="8" id="KW-0675">Receptor</keyword>
<dbReference type="InterPro" id="IPR011009">
    <property type="entry name" value="Kinase-like_dom_sf"/>
</dbReference>
<keyword evidence="11" id="KW-1185">Reference proteome</keyword>
<accession>A0A067KMW5</accession>
<dbReference type="PRINTS" id="PR00019">
    <property type="entry name" value="LEURICHRPT"/>
</dbReference>
<dbReference type="SUPFAM" id="SSF52058">
    <property type="entry name" value="L domain-like"/>
    <property type="match status" value="1"/>
</dbReference>
<dbReference type="Gene3D" id="1.10.510.10">
    <property type="entry name" value="Transferase(Phosphotransferase) domain 1"/>
    <property type="match status" value="1"/>
</dbReference>
<dbReference type="InterPro" id="IPR051716">
    <property type="entry name" value="Plant_RL_S/T_kinase"/>
</dbReference>
<evidence type="ECO:0000256" key="1">
    <source>
        <dbReference type="ARBA" id="ARBA00004236"/>
    </source>
</evidence>
<dbReference type="FunFam" id="3.80.10.10:FF:000299">
    <property type="entry name" value="Piriformospora indica-insensitive protein 2"/>
    <property type="match status" value="1"/>
</dbReference>
<keyword evidence="6" id="KW-0677">Repeat</keyword>
<dbReference type="SUPFAM" id="SSF56112">
    <property type="entry name" value="Protein kinase-like (PK-like)"/>
    <property type="match status" value="1"/>
</dbReference>
<gene>
    <name evidence="10" type="ORF">JCGZ_13531</name>
</gene>
<dbReference type="OrthoDB" id="2151624at2759"/>
<dbReference type="AlphaFoldDB" id="A0A067KMW5"/>
<evidence type="ECO:0000256" key="3">
    <source>
        <dbReference type="ARBA" id="ARBA00022475"/>
    </source>
</evidence>
<evidence type="ECO:0000256" key="7">
    <source>
        <dbReference type="ARBA" id="ARBA00023136"/>
    </source>
</evidence>
<keyword evidence="9" id="KW-1133">Transmembrane helix</keyword>
<sequence length="430" mass="47920">MGLEGNFPTGIENCTTLTGLNLSGNQISGTIPSDISKRIPFLSVLDLSHNNLSGEIPVSIANCSFLNVLILDNNRLTGQIPTEIGLLSRLRRFSVANNLLSGPVPNFNPNFTAWVGSDGYANNEGLCGVPLDPCLPPPIEFPVPFFHGFVVGYAVAFALVIVLFALYSTTKFSKNKVLGKKIKKPIKIPIDGRRIDIKISTLERMVTRMSCKEIAEVTSNFDKENIIGQGKMGTMYKATLPNGWFLAIKRLYNFQNFKKEFVIHLNITSKCILLDQKFEPKMSNFNGALFLNRNDTQSTRDFIVHREFWEMGFVKKDVHSFGMLLVELITGKDPTGIINSFSIFNGTELSISSSGLYDAIDKRIVGQGNDGEIFQILRIACDCVQAFPEKRPTMLKVYRTLRAIGQRYGLEDDSDMLSQTEISMFKLGLK</sequence>
<keyword evidence="7 9" id="KW-0472">Membrane</keyword>
<dbReference type="EMBL" id="KK914557">
    <property type="protein sequence ID" value="KDP33139.1"/>
    <property type="molecule type" value="Genomic_DNA"/>
</dbReference>
<evidence type="ECO:0000256" key="9">
    <source>
        <dbReference type="SAM" id="Phobius"/>
    </source>
</evidence>
<feature type="transmembrane region" description="Helical" evidence="9">
    <location>
        <begin position="145"/>
        <end position="167"/>
    </location>
</feature>
<organism evidence="10 11">
    <name type="scientific">Jatropha curcas</name>
    <name type="common">Barbados nut</name>
    <dbReference type="NCBI Taxonomy" id="180498"/>
    <lineage>
        <taxon>Eukaryota</taxon>
        <taxon>Viridiplantae</taxon>
        <taxon>Streptophyta</taxon>
        <taxon>Embryophyta</taxon>
        <taxon>Tracheophyta</taxon>
        <taxon>Spermatophyta</taxon>
        <taxon>Magnoliopsida</taxon>
        <taxon>eudicotyledons</taxon>
        <taxon>Gunneridae</taxon>
        <taxon>Pentapetalae</taxon>
        <taxon>rosids</taxon>
        <taxon>fabids</taxon>
        <taxon>Malpighiales</taxon>
        <taxon>Euphorbiaceae</taxon>
        <taxon>Crotonoideae</taxon>
        <taxon>Jatropheae</taxon>
        <taxon>Jatropha</taxon>
    </lineage>
</organism>